<dbReference type="EMBL" id="FNNH01000006">
    <property type="protein sequence ID" value="SDW27191.1"/>
    <property type="molecule type" value="Genomic_DNA"/>
</dbReference>
<feature type="transmembrane region" description="Helical" evidence="8">
    <location>
        <begin position="419"/>
        <end position="438"/>
    </location>
</feature>
<dbReference type="Pfam" id="PF00474">
    <property type="entry name" value="SSF"/>
    <property type="match status" value="1"/>
</dbReference>
<keyword evidence="6 8" id="KW-0472">Membrane</keyword>
<dbReference type="Proteomes" id="UP000183454">
    <property type="component" value="Unassembled WGS sequence"/>
</dbReference>
<evidence type="ECO:0000256" key="7">
    <source>
        <dbReference type="RuleBase" id="RU362091"/>
    </source>
</evidence>
<sequence>MLLWFVIFYLMISVGIGLYAATRVHNAKDFAVAGRSLPVHVVTATVFATWFGAEAVFGVPATFVENGLTGVAADPFGSSMCLVIAGILFSRYLYRLNIITLGDFYRMRYSRPVEVLTSLCIVAAYLGWVAAQIKALGLIFYVVTDGTVSQETGMILGTVIVLTYTTFGGMFSVAILDFVQMFVSMSGLFFIAWIVSDKVSGGAMAVIDHASLAGKLDFFPEMDPLKWITFLGAWVTMMLGSIPQQDVFQRITSAKSATVALWGSIMGATIYFCFAFVPMFIAYSATLIDPMLFSKLLAEDSQLLLPTLVLQHTPLAAQVLFFGAVISAIMSCSSATLLAPSVTFAENVIKGFWPKIGDHQFLWIMRATLVSFGGIVLAFALNSDSSIFEMVESAYKVTLAGAFIPLLSGIFWKRATTQGALAAIFGGLLSWLMIEILIGEESLIPPQLVGLSISAVGMIAGSLLPQWVGHKTPGRSLHELQHYAASETHHIAPR</sequence>
<evidence type="ECO:0000256" key="6">
    <source>
        <dbReference type="ARBA" id="ARBA00023136"/>
    </source>
</evidence>
<dbReference type="RefSeq" id="WP_074665678.1">
    <property type="nucleotide sequence ID" value="NZ_FNNH01000006.1"/>
</dbReference>
<feature type="transmembrane region" description="Helical" evidence="8">
    <location>
        <begin position="155"/>
        <end position="176"/>
    </location>
</feature>
<keyword evidence="5 8" id="KW-1133">Transmembrane helix</keyword>
<evidence type="ECO:0000256" key="1">
    <source>
        <dbReference type="ARBA" id="ARBA00004141"/>
    </source>
</evidence>
<dbReference type="PROSITE" id="PS50283">
    <property type="entry name" value="NA_SOLUT_SYMP_3"/>
    <property type="match status" value="1"/>
</dbReference>
<dbReference type="GO" id="GO:0005886">
    <property type="term" value="C:plasma membrane"/>
    <property type="evidence" value="ECO:0007669"/>
    <property type="project" value="TreeGrafter"/>
</dbReference>
<reference evidence="9 10" key="1">
    <citation type="submission" date="2016-10" db="EMBL/GenBank/DDBJ databases">
        <authorList>
            <person name="de Groot N.N."/>
        </authorList>
    </citation>
    <scope>NUCLEOTIDE SEQUENCE [LARGE SCALE GENOMIC DNA]</scope>
    <source>
        <strain evidence="9 10">Nm110</strain>
    </source>
</reference>
<proteinExistence type="inferred from homology"/>
<evidence type="ECO:0000256" key="8">
    <source>
        <dbReference type="SAM" id="Phobius"/>
    </source>
</evidence>
<protein>
    <submittedName>
        <fullName evidence="9">Na+/proline symporter</fullName>
    </submittedName>
</protein>
<feature type="transmembrane region" description="Helical" evidence="8">
    <location>
        <begin position="315"/>
        <end position="340"/>
    </location>
</feature>
<organism evidence="9 10">
    <name type="scientific">Nitrosomonas communis</name>
    <dbReference type="NCBI Taxonomy" id="44574"/>
    <lineage>
        <taxon>Bacteria</taxon>
        <taxon>Pseudomonadati</taxon>
        <taxon>Pseudomonadota</taxon>
        <taxon>Betaproteobacteria</taxon>
        <taxon>Nitrosomonadales</taxon>
        <taxon>Nitrosomonadaceae</taxon>
        <taxon>Nitrosomonas</taxon>
    </lineage>
</organism>
<dbReference type="AlphaFoldDB" id="A0A1H2S6E3"/>
<evidence type="ECO:0000313" key="10">
    <source>
        <dbReference type="Proteomes" id="UP000183454"/>
    </source>
</evidence>
<dbReference type="PANTHER" id="PTHR48086:SF7">
    <property type="entry name" value="SODIUM-SOLUTE SYMPORTER-RELATED"/>
    <property type="match status" value="1"/>
</dbReference>
<comment type="subcellular location">
    <subcellularLocation>
        <location evidence="1">Membrane</location>
        <topology evidence="1">Multi-pass membrane protein</topology>
    </subcellularLocation>
</comment>
<evidence type="ECO:0000256" key="4">
    <source>
        <dbReference type="ARBA" id="ARBA00022692"/>
    </source>
</evidence>
<keyword evidence="3" id="KW-0813">Transport</keyword>
<name>A0A1H2S6E3_9PROT</name>
<keyword evidence="4 8" id="KW-0812">Transmembrane</keyword>
<dbReference type="InterPro" id="IPR038377">
    <property type="entry name" value="Na/Glc_symporter_sf"/>
</dbReference>
<dbReference type="InterPro" id="IPR050277">
    <property type="entry name" value="Sodium:Solute_Symporter"/>
</dbReference>
<feature type="transmembrane region" description="Helical" evidence="8">
    <location>
        <begin position="393"/>
        <end position="412"/>
    </location>
</feature>
<accession>A0A1H2S6E3</accession>
<feature type="transmembrane region" description="Helical" evidence="8">
    <location>
        <begin position="76"/>
        <end position="94"/>
    </location>
</feature>
<feature type="transmembrane region" description="Helical" evidence="8">
    <location>
        <begin position="115"/>
        <end position="143"/>
    </location>
</feature>
<dbReference type="InterPro" id="IPR001734">
    <property type="entry name" value="Na/solute_symporter"/>
</dbReference>
<gene>
    <name evidence="9" type="ORF">SAMN05421882_100661</name>
</gene>
<feature type="transmembrane region" description="Helical" evidence="8">
    <location>
        <begin position="37"/>
        <end position="64"/>
    </location>
</feature>
<feature type="transmembrane region" description="Helical" evidence="8">
    <location>
        <begin position="227"/>
        <end position="247"/>
    </location>
</feature>
<feature type="transmembrane region" description="Helical" evidence="8">
    <location>
        <begin position="361"/>
        <end position="381"/>
    </location>
</feature>
<feature type="transmembrane region" description="Helical" evidence="8">
    <location>
        <begin position="6"/>
        <end position="25"/>
    </location>
</feature>
<comment type="similarity">
    <text evidence="2 7">Belongs to the sodium:solute symporter (SSF) (TC 2.A.21) family.</text>
</comment>
<evidence type="ECO:0000256" key="5">
    <source>
        <dbReference type="ARBA" id="ARBA00022989"/>
    </source>
</evidence>
<evidence type="ECO:0000313" key="9">
    <source>
        <dbReference type="EMBL" id="SDW27191.1"/>
    </source>
</evidence>
<feature type="transmembrane region" description="Helical" evidence="8">
    <location>
        <begin position="444"/>
        <end position="465"/>
    </location>
</feature>
<evidence type="ECO:0000256" key="2">
    <source>
        <dbReference type="ARBA" id="ARBA00006434"/>
    </source>
</evidence>
<dbReference type="CDD" id="cd11474">
    <property type="entry name" value="SLC5sbd_CHT"/>
    <property type="match status" value="1"/>
</dbReference>
<feature type="transmembrane region" description="Helical" evidence="8">
    <location>
        <begin position="188"/>
        <end position="207"/>
    </location>
</feature>
<dbReference type="Gene3D" id="1.20.1730.10">
    <property type="entry name" value="Sodium/glucose cotransporter"/>
    <property type="match status" value="1"/>
</dbReference>
<evidence type="ECO:0000256" key="3">
    <source>
        <dbReference type="ARBA" id="ARBA00022448"/>
    </source>
</evidence>
<dbReference type="PANTHER" id="PTHR48086">
    <property type="entry name" value="SODIUM/PROLINE SYMPORTER-RELATED"/>
    <property type="match status" value="1"/>
</dbReference>
<feature type="transmembrane region" description="Helical" evidence="8">
    <location>
        <begin position="259"/>
        <end position="283"/>
    </location>
</feature>
<dbReference type="GO" id="GO:0022857">
    <property type="term" value="F:transmembrane transporter activity"/>
    <property type="evidence" value="ECO:0007669"/>
    <property type="project" value="InterPro"/>
</dbReference>